<accession>A0A485KLF9</accession>
<dbReference type="AlphaFoldDB" id="A0A485KLF9"/>
<reference evidence="1" key="2">
    <citation type="submission" date="2019-06" db="EMBL/GenBank/DDBJ databases">
        <title>Genomics analysis of Aphanomyces spp. identifies a new class of oomycete effector associated with host adaptation.</title>
        <authorList>
            <person name="Gaulin E."/>
        </authorList>
    </citation>
    <scope>NUCLEOTIDE SEQUENCE</scope>
    <source>
        <strain evidence="1">CBS 578.67</strain>
    </source>
</reference>
<protein>
    <submittedName>
        <fullName evidence="2">Aste57867_8738 protein</fullName>
    </submittedName>
</protein>
<evidence type="ECO:0000313" key="3">
    <source>
        <dbReference type="Proteomes" id="UP000332933"/>
    </source>
</evidence>
<dbReference type="Proteomes" id="UP000332933">
    <property type="component" value="Unassembled WGS sequence"/>
</dbReference>
<evidence type="ECO:0000313" key="1">
    <source>
        <dbReference type="EMBL" id="KAF0700785.1"/>
    </source>
</evidence>
<name>A0A485KLF9_9STRA</name>
<reference evidence="2 3" key="1">
    <citation type="submission" date="2019-03" db="EMBL/GenBank/DDBJ databases">
        <authorList>
            <person name="Gaulin E."/>
            <person name="Dumas B."/>
        </authorList>
    </citation>
    <scope>NUCLEOTIDE SEQUENCE [LARGE SCALE GENOMIC DNA]</scope>
    <source>
        <strain evidence="2">CBS 568.67</strain>
    </source>
</reference>
<dbReference type="EMBL" id="VJMH01005113">
    <property type="protein sequence ID" value="KAF0700785.1"/>
    <property type="molecule type" value="Genomic_DNA"/>
</dbReference>
<keyword evidence="3" id="KW-1185">Reference proteome</keyword>
<gene>
    <name evidence="2" type="primary">Aste57867_8738</name>
    <name evidence="1" type="ORF">As57867_008704</name>
    <name evidence="2" type="ORF">ASTE57867_8738</name>
</gene>
<dbReference type="EMBL" id="CAADRA010005134">
    <property type="protein sequence ID" value="VFT85624.1"/>
    <property type="molecule type" value="Genomic_DNA"/>
</dbReference>
<proteinExistence type="predicted"/>
<evidence type="ECO:0000313" key="2">
    <source>
        <dbReference type="EMBL" id="VFT85624.1"/>
    </source>
</evidence>
<organism evidence="2 3">
    <name type="scientific">Aphanomyces stellatus</name>
    <dbReference type="NCBI Taxonomy" id="120398"/>
    <lineage>
        <taxon>Eukaryota</taxon>
        <taxon>Sar</taxon>
        <taxon>Stramenopiles</taxon>
        <taxon>Oomycota</taxon>
        <taxon>Saprolegniomycetes</taxon>
        <taxon>Saprolegniales</taxon>
        <taxon>Verrucalvaceae</taxon>
        <taxon>Aphanomyces</taxon>
    </lineage>
</organism>
<sequence length="245" mass="26603">MMAEDKQRGARAIDALDSTTERLEAIEIDWFPDFMHLQNADNCDVDSFLANLTPPADDEFSLEWADLGLPTPLSSPTATSPSSHDHIFTQEIPLVPTTTAIKPKTDGASSYDDDFFDQFASLSLNDDGLPQPLSRQLDTYPQPSVPLNLVYQKLCAVEFCINIATADDAICVEHGGSPAPSISTPLEHIATTQGTRPMGKRMLAKAGSRCRATGCTRRATSMGHCRPHNAFDWADVVVATSSMDS</sequence>